<reference evidence="1 2" key="2">
    <citation type="journal article" date="2021" name="Curr. Genet.">
        <title>Genetic response to nitrogen starvation in the aggressive Eucalyptus foliar pathogen Teratosphaeria destructans.</title>
        <authorList>
            <person name="Havenga M."/>
            <person name="Wingfield B.D."/>
            <person name="Wingfield M.J."/>
            <person name="Dreyer L.L."/>
            <person name="Roets F."/>
            <person name="Aylward J."/>
        </authorList>
    </citation>
    <scope>NUCLEOTIDE SEQUENCE [LARGE SCALE GENOMIC DNA]</scope>
    <source>
        <strain evidence="1">CMW44962</strain>
    </source>
</reference>
<keyword evidence="2" id="KW-1185">Reference proteome</keyword>
<organism evidence="1 2">
    <name type="scientific">Teratosphaeria destructans</name>
    <dbReference type="NCBI Taxonomy" id="418781"/>
    <lineage>
        <taxon>Eukaryota</taxon>
        <taxon>Fungi</taxon>
        <taxon>Dikarya</taxon>
        <taxon>Ascomycota</taxon>
        <taxon>Pezizomycotina</taxon>
        <taxon>Dothideomycetes</taxon>
        <taxon>Dothideomycetidae</taxon>
        <taxon>Mycosphaerellales</taxon>
        <taxon>Teratosphaeriaceae</taxon>
        <taxon>Teratosphaeria</taxon>
    </lineage>
</organism>
<comment type="caution">
    <text evidence="1">The sequence shown here is derived from an EMBL/GenBank/DDBJ whole genome shotgun (WGS) entry which is preliminary data.</text>
</comment>
<gene>
    <name evidence="1" type="ORF">Tdes44962_MAKER06611</name>
</gene>
<reference evidence="1 2" key="1">
    <citation type="journal article" date="2018" name="IMA Fungus">
        <title>IMA Genome-F 10: Nine draft genome sequences of Claviceps purpurea s.lat., including C. arundinis, C. humidiphila, and C. cf. spartinae, pseudomolecules for the pitch canker pathogen Fusarium circinatum, draft genome of Davidsoniella eucalypti, Grosmannia galeiformis, Quambalaria eucalypti, and Teratosphaeria destructans.</title>
        <authorList>
            <person name="Wingfield B.D."/>
            <person name="Liu M."/>
            <person name="Nguyen H.D."/>
            <person name="Lane F.A."/>
            <person name="Morgan S.W."/>
            <person name="De Vos L."/>
            <person name="Wilken P.M."/>
            <person name="Duong T.A."/>
            <person name="Aylward J."/>
            <person name="Coetzee M.P."/>
            <person name="Dadej K."/>
            <person name="De Beer Z.W."/>
            <person name="Findlay W."/>
            <person name="Havenga M."/>
            <person name="Kolarik M."/>
            <person name="Menzies J.G."/>
            <person name="Naidoo K."/>
            <person name="Pochopski O."/>
            <person name="Shoukouhi P."/>
            <person name="Santana Q.C."/>
            <person name="Seifert K.A."/>
            <person name="Soal N."/>
            <person name="Steenkamp E.T."/>
            <person name="Tatham C.T."/>
            <person name="van der Nest M.A."/>
            <person name="Wingfield M.J."/>
        </authorList>
    </citation>
    <scope>NUCLEOTIDE SEQUENCE [LARGE SCALE GENOMIC DNA]</scope>
    <source>
        <strain evidence="1">CMW44962</strain>
    </source>
</reference>
<accession>A0A9W7T1Q4</accession>
<evidence type="ECO:0000313" key="1">
    <source>
        <dbReference type="EMBL" id="KAH9845485.1"/>
    </source>
</evidence>
<dbReference type="EMBL" id="RIBY02000058">
    <property type="protein sequence ID" value="KAH9845485.1"/>
    <property type="molecule type" value="Genomic_DNA"/>
</dbReference>
<evidence type="ECO:0008006" key="3">
    <source>
        <dbReference type="Google" id="ProtNLM"/>
    </source>
</evidence>
<protein>
    <recommendedName>
        <fullName evidence="3">F-box domain-containing protein</fullName>
    </recommendedName>
</protein>
<dbReference type="Proteomes" id="UP001138500">
    <property type="component" value="Unassembled WGS sequence"/>
</dbReference>
<sequence>MAAPFFQLPLELRQEIYSYLIMPGPVSHPLPGVGITSVSHKLLSSALLFINKQFTSDILDYYYTITTWKLIFSHAFNFFRVDPCLDGLARSPVLRHIQKVEVVYFCDILLLKNYPSFGMTRFCDEIRKRADRACEVLSQCERLRSVTVSWIDTTLSGDWSEKATTLQPLRRLAKRTEVRFRVGDVTGPEDVTPAVFTKAMQEVLGDFGQEDSEVSVKGARCPRSGQEAMGMRMLAFDPRQELPRLQQEPRSPRILSLASRCSAWGQKDLSSDQALETLA</sequence>
<proteinExistence type="predicted"/>
<name>A0A9W7T1Q4_9PEZI</name>
<evidence type="ECO:0000313" key="2">
    <source>
        <dbReference type="Proteomes" id="UP001138500"/>
    </source>
</evidence>
<dbReference type="AlphaFoldDB" id="A0A9W7T1Q4"/>
<dbReference type="OrthoDB" id="2951834at2759"/>